<sequence>MFLLGNLLFILFGIVSFILKRKYKDMFYRYYPILLLAWTIIGLYFKFHFITLLGPVFITAFEYKRINNNHVGILLITVGLFFIFTIFGVDKILSLYLISLILINYFIISLYKNVIAILLLSLLFVFSNSIFKFSSLETRILLYKIFSLYLLIALFIYIYTMMAKILKRKDILK</sequence>
<feature type="transmembrane region" description="Helical" evidence="1">
    <location>
        <begin position="101"/>
        <end position="126"/>
    </location>
</feature>
<dbReference type="EMBL" id="CP069362">
    <property type="protein sequence ID" value="WGS64424.1"/>
    <property type="molecule type" value="Genomic_DNA"/>
</dbReference>
<evidence type="ECO:0000313" key="2">
    <source>
        <dbReference type="EMBL" id="WGS64424.1"/>
    </source>
</evidence>
<evidence type="ECO:0000256" key="1">
    <source>
        <dbReference type="SAM" id="Phobius"/>
    </source>
</evidence>
<gene>
    <name evidence="2" type="ORF">JRV97_08580</name>
</gene>
<feature type="transmembrane region" description="Helical" evidence="1">
    <location>
        <begin position="6"/>
        <end position="23"/>
    </location>
</feature>
<organism evidence="2 3">
    <name type="scientific">Marinitoga aeolica</name>
    <dbReference type="NCBI Taxonomy" id="2809031"/>
    <lineage>
        <taxon>Bacteria</taxon>
        <taxon>Thermotogati</taxon>
        <taxon>Thermotogota</taxon>
        <taxon>Thermotogae</taxon>
        <taxon>Petrotogales</taxon>
        <taxon>Petrotogaceae</taxon>
        <taxon>Marinitoga</taxon>
    </lineage>
</organism>
<keyword evidence="1" id="KW-1133">Transmembrane helix</keyword>
<keyword evidence="1" id="KW-0812">Transmembrane</keyword>
<keyword evidence="3" id="KW-1185">Reference proteome</keyword>
<feature type="transmembrane region" description="Helical" evidence="1">
    <location>
        <begin position="70"/>
        <end position="89"/>
    </location>
</feature>
<accession>A0ABY8PP65</accession>
<feature type="transmembrane region" description="Helical" evidence="1">
    <location>
        <begin position="35"/>
        <end position="58"/>
    </location>
</feature>
<proteinExistence type="predicted"/>
<name>A0ABY8PP65_9BACT</name>
<reference evidence="2 3" key="1">
    <citation type="submission" date="2021-02" db="EMBL/GenBank/DDBJ databases">
        <title>Characterization of Marinitoga sp. nov. str. BP5-C20A.</title>
        <authorList>
            <person name="Erauso G."/>
            <person name="Postec A."/>
        </authorList>
    </citation>
    <scope>NUCLEOTIDE SEQUENCE [LARGE SCALE GENOMIC DNA]</scope>
    <source>
        <strain evidence="2 3">BP5-C20A</strain>
    </source>
</reference>
<protein>
    <submittedName>
        <fullName evidence="2">Uncharacterized protein</fullName>
    </submittedName>
</protein>
<feature type="transmembrane region" description="Helical" evidence="1">
    <location>
        <begin position="146"/>
        <end position="166"/>
    </location>
</feature>
<dbReference type="RefSeq" id="WP_280998078.1">
    <property type="nucleotide sequence ID" value="NZ_CP069362.1"/>
</dbReference>
<dbReference type="Proteomes" id="UP001232493">
    <property type="component" value="Chromosome"/>
</dbReference>
<evidence type="ECO:0000313" key="3">
    <source>
        <dbReference type="Proteomes" id="UP001232493"/>
    </source>
</evidence>
<keyword evidence="1" id="KW-0472">Membrane</keyword>